<evidence type="ECO:0000313" key="3">
    <source>
        <dbReference type="EMBL" id="KAL3642526.1"/>
    </source>
</evidence>
<protein>
    <submittedName>
        <fullName evidence="3">Uncharacterized protein</fullName>
    </submittedName>
</protein>
<accession>A0ABD3DLJ1</accession>
<keyword evidence="4" id="KW-1185">Reference proteome</keyword>
<dbReference type="PANTHER" id="PTHR45639:SF4">
    <property type="entry name" value="HSC70CB, ISOFORM G"/>
    <property type="match status" value="1"/>
</dbReference>
<organism evidence="3 4">
    <name type="scientific">Castilleja foliolosa</name>
    <dbReference type="NCBI Taxonomy" id="1961234"/>
    <lineage>
        <taxon>Eukaryota</taxon>
        <taxon>Viridiplantae</taxon>
        <taxon>Streptophyta</taxon>
        <taxon>Embryophyta</taxon>
        <taxon>Tracheophyta</taxon>
        <taxon>Spermatophyta</taxon>
        <taxon>Magnoliopsida</taxon>
        <taxon>eudicotyledons</taxon>
        <taxon>Gunneridae</taxon>
        <taxon>Pentapetalae</taxon>
        <taxon>asterids</taxon>
        <taxon>lamiids</taxon>
        <taxon>Lamiales</taxon>
        <taxon>Orobanchaceae</taxon>
        <taxon>Pedicularideae</taxon>
        <taxon>Castillejinae</taxon>
        <taxon>Castilleja</taxon>
    </lineage>
</organism>
<name>A0ABD3DLJ1_9LAMI</name>
<keyword evidence="2" id="KW-0067">ATP-binding</keyword>
<evidence type="ECO:0000256" key="1">
    <source>
        <dbReference type="ARBA" id="ARBA00022741"/>
    </source>
</evidence>
<reference evidence="4" key="1">
    <citation type="journal article" date="2024" name="IScience">
        <title>Strigolactones Initiate the Formation of Haustorium-like Structures in Castilleja.</title>
        <authorList>
            <person name="Buerger M."/>
            <person name="Peterson D."/>
            <person name="Chory J."/>
        </authorList>
    </citation>
    <scope>NUCLEOTIDE SEQUENCE [LARGE SCALE GENOMIC DNA]</scope>
</reference>
<dbReference type="AlphaFoldDB" id="A0ABD3DLJ1"/>
<dbReference type="EMBL" id="JAVIJP010000016">
    <property type="protein sequence ID" value="KAL3642526.1"/>
    <property type="molecule type" value="Genomic_DNA"/>
</dbReference>
<dbReference type="Pfam" id="PF00012">
    <property type="entry name" value="HSP70"/>
    <property type="match status" value="1"/>
</dbReference>
<proteinExistence type="predicted"/>
<keyword evidence="1" id="KW-0547">Nucleotide-binding</keyword>
<gene>
    <name evidence="3" type="ORF">CASFOL_013341</name>
</gene>
<dbReference type="Gene3D" id="3.90.640.10">
    <property type="entry name" value="Actin, Chain A, domain 4"/>
    <property type="match status" value="1"/>
</dbReference>
<dbReference type="Proteomes" id="UP001632038">
    <property type="component" value="Unassembled WGS sequence"/>
</dbReference>
<dbReference type="PANTHER" id="PTHR45639">
    <property type="entry name" value="HSC70CB, ISOFORM G-RELATED"/>
    <property type="match status" value="1"/>
</dbReference>
<dbReference type="InterPro" id="IPR043129">
    <property type="entry name" value="ATPase_NBD"/>
</dbReference>
<sequence length="57" mass="6543">MYQNVGACIRLRTSCEKLKKVLSANSEAPLDIECLVEEKDERGFINRDKFEQISIPI</sequence>
<evidence type="ECO:0000313" key="4">
    <source>
        <dbReference type="Proteomes" id="UP001632038"/>
    </source>
</evidence>
<dbReference type="GO" id="GO:0005524">
    <property type="term" value="F:ATP binding"/>
    <property type="evidence" value="ECO:0007669"/>
    <property type="project" value="UniProtKB-KW"/>
</dbReference>
<comment type="caution">
    <text evidence="3">The sequence shown here is derived from an EMBL/GenBank/DDBJ whole genome shotgun (WGS) entry which is preliminary data.</text>
</comment>
<evidence type="ECO:0000256" key="2">
    <source>
        <dbReference type="ARBA" id="ARBA00022840"/>
    </source>
</evidence>
<dbReference type="SUPFAM" id="SSF53067">
    <property type="entry name" value="Actin-like ATPase domain"/>
    <property type="match status" value="1"/>
</dbReference>
<dbReference type="InterPro" id="IPR013126">
    <property type="entry name" value="Hsp_70_fam"/>
</dbReference>